<proteinExistence type="predicted"/>
<dbReference type="Proteomes" id="UP000324298">
    <property type="component" value="Unassembled WGS sequence"/>
</dbReference>
<dbReference type="Pfam" id="PF12849">
    <property type="entry name" value="PBP_like_2"/>
    <property type="match status" value="1"/>
</dbReference>
<feature type="signal peptide" evidence="2">
    <location>
        <begin position="1"/>
        <end position="21"/>
    </location>
</feature>
<evidence type="ECO:0000313" key="5">
    <source>
        <dbReference type="Proteomes" id="UP000324298"/>
    </source>
</evidence>
<dbReference type="RefSeq" id="WP_149306473.1">
    <property type="nucleotide sequence ID" value="NZ_SRSD01000002.1"/>
</dbReference>
<gene>
    <name evidence="4" type="ORF">ET418_05025</name>
</gene>
<dbReference type="InterPro" id="IPR024370">
    <property type="entry name" value="PBP_domain"/>
</dbReference>
<organism evidence="4 5">
    <name type="scientific">Oryzomonas rubra</name>
    <dbReference type="NCBI Taxonomy" id="2509454"/>
    <lineage>
        <taxon>Bacteria</taxon>
        <taxon>Pseudomonadati</taxon>
        <taxon>Thermodesulfobacteriota</taxon>
        <taxon>Desulfuromonadia</taxon>
        <taxon>Geobacterales</taxon>
        <taxon>Geobacteraceae</taxon>
        <taxon>Oryzomonas</taxon>
    </lineage>
</organism>
<dbReference type="AlphaFoldDB" id="A0A5A9XML4"/>
<feature type="chain" id="PRO_5023087283" evidence="2">
    <location>
        <begin position="22"/>
        <end position="280"/>
    </location>
</feature>
<protein>
    <submittedName>
        <fullName evidence="4">ABC transporter substrate-binding protein</fullName>
    </submittedName>
</protein>
<evidence type="ECO:0000256" key="1">
    <source>
        <dbReference type="ARBA" id="ARBA00022729"/>
    </source>
</evidence>
<dbReference type="OrthoDB" id="5506472at2"/>
<evidence type="ECO:0000256" key="2">
    <source>
        <dbReference type="SAM" id="SignalP"/>
    </source>
</evidence>
<evidence type="ECO:0000313" key="4">
    <source>
        <dbReference type="EMBL" id="KAA0894316.1"/>
    </source>
</evidence>
<keyword evidence="1 2" id="KW-0732">Signal</keyword>
<dbReference type="Gene3D" id="3.40.190.10">
    <property type="entry name" value="Periplasmic binding protein-like II"/>
    <property type="match status" value="2"/>
</dbReference>
<sequence>MQWIKALISCVCFFVASGAVAHTCLAAETIRVNGSGSCLDMMKPLVQAYGKIDHDVRIEMAPPLGSSGAIKALLAGSLDLAVSARPLKPEETAKGARATPYGRTPLAIVAEKGCPVATITTRELEQIYAGKTYRWRNGEAIRLVLRPREDIDTRIMRTLSPGMESAMSAALARPGMIVAVTDADAYQTVVKTPGALGVTGLTSVLVNRLPLVTLSLNGVKPSPRAVASGAYPLAKEINFVTRPAPPPAVRRFLNFVHSPQGRAIAKKAGVLVTARPATYE</sequence>
<keyword evidence="5" id="KW-1185">Reference proteome</keyword>
<name>A0A5A9XML4_9BACT</name>
<dbReference type="SUPFAM" id="SSF53850">
    <property type="entry name" value="Periplasmic binding protein-like II"/>
    <property type="match status" value="1"/>
</dbReference>
<dbReference type="EMBL" id="SRSD01000002">
    <property type="protein sequence ID" value="KAA0894316.1"/>
    <property type="molecule type" value="Genomic_DNA"/>
</dbReference>
<dbReference type="PANTHER" id="PTHR30570">
    <property type="entry name" value="PERIPLASMIC PHOSPHATE BINDING COMPONENT OF PHOSPHATE ABC TRANSPORTER"/>
    <property type="match status" value="1"/>
</dbReference>
<feature type="domain" description="PBP" evidence="3">
    <location>
        <begin position="26"/>
        <end position="259"/>
    </location>
</feature>
<dbReference type="InterPro" id="IPR050811">
    <property type="entry name" value="Phosphate_ABC_transporter"/>
</dbReference>
<accession>A0A5A9XML4</accession>
<comment type="caution">
    <text evidence="4">The sequence shown here is derived from an EMBL/GenBank/DDBJ whole genome shotgun (WGS) entry which is preliminary data.</text>
</comment>
<dbReference type="PANTHER" id="PTHR30570:SF1">
    <property type="entry name" value="PHOSPHATE-BINDING PROTEIN PSTS"/>
    <property type="match status" value="1"/>
</dbReference>
<evidence type="ECO:0000259" key="3">
    <source>
        <dbReference type="Pfam" id="PF12849"/>
    </source>
</evidence>
<reference evidence="4 5" key="1">
    <citation type="submission" date="2019-04" db="EMBL/GenBank/DDBJ databases">
        <title>Geobacter ruber sp. nov., ferric-reducing bacteria isolated from paddy soil.</title>
        <authorList>
            <person name="Xu Z."/>
            <person name="Masuda Y."/>
            <person name="Itoh H."/>
            <person name="Senoo K."/>
        </authorList>
    </citation>
    <scope>NUCLEOTIDE SEQUENCE [LARGE SCALE GENOMIC DNA]</scope>
    <source>
        <strain evidence="4 5">Red88</strain>
    </source>
</reference>